<dbReference type="RefSeq" id="WP_348266759.1">
    <property type="nucleotide sequence ID" value="NZ_CP121194.1"/>
</dbReference>
<keyword evidence="6" id="KW-0472">Membrane</keyword>
<keyword evidence="3" id="KW-0677">Repeat</keyword>
<evidence type="ECO:0000256" key="2">
    <source>
        <dbReference type="ARBA" id="ARBA00022692"/>
    </source>
</evidence>
<dbReference type="PROSITE" id="PS50005">
    <property type="entry name" value="TPR"/>
    <property type="match status" value="1"/>
</dbReference>
<dbReference type="Gene3D" id="1.25.40.10">
    <property type="entry name" value="Tetratricopeptide repeat domain"/>
    <property type="match status" value="1"/>
</dbReference>
<dbReference type="InterPro" id="IPR019734">
    <property type="entry name" value="TPR_rpt"/>
</dbReference>
<reference evidence="10" key="1">
    <citation type="submission" date="2023-03" db="EMBL/GenBank/DDBJ databases">
        <title>Edaphobacter sp.</title>
        <authorList>
            <person name="Huber K.J."/>
            <person name="Papendorf J."/>
            <person name="Pilke C."/>
            <person name="Bunk B."/>
            <person name="Sproeer C."/>
            <person name="Pester M."/>
        </authorList>
    </citation>
    <scope>NUCLEOTIDE SEQUENCE</scope>
    <source>
        <strain evidence="10">DSM 109919</strain>
        <strain evidence="11">DSM 109920</strain>
    </source>
</reference>
<gene>
    <name evidence="10" type="ORF">P4G45_12230</name>
    <name evidence="11" type="ORF">P8936_12645</name>
</gene>
<protein>
    <submittedName>
        <fullName evidence="10">Tetratricopeptide repeat protein</fullName>
    </submittedName>
</protein>
<feature type="repeat" description="TPR" evidence="8">
    <location>
        <begin position="197"/>
        <end position="230"/>
    </location>
</feature>
<dbReference type="AlphaFoldDB" id="A0AAU7CUG5"/>
<dbReference type="Pfam" id="PF07719">
    <property type="entry name" value="TPR_2"/>
    <property type="match status" value="1"/>
</dbReference>
<organism evidence="10">
    <name type="scientific">Edaphobacter paludis</name>
    <dbReference type="NCBI Taxonomy" id="3035702"/>
    <lineage>
        <taxon>Bacteria</taxon>
        <taxon>Pseudomonadati</taxon>
        <taxon>Acidobacteriota</taxon>
        <taxon>Terriglobia</taxon>
        <taxon>Terriglobales</taxon>
        <taxon>Acidobacteriaceae</taxon>
        <taxon>Edaphobacter</taxon>
    </lineage>
</organism>
<feature type="region of interest" description="Disordered" evidence="9">
    <location>
        <begin position="282"/>
        <end position="306"/>
    </location>
</feature>
<evidence type="ECO:0000256" key="8">
    <source>
        <dbReference type="PROSITE-ProRule" id="PRU00339"/>
    </source>
</evidence>
<proteinExistence type="inferred from homology"/>
<dbReference type="EMBL" id="CP121195">
    <property type="protein sequence ID" value="XBH12535.1"/>
    <property type="molecule type" value="Genomic_DNA"/>
</dbReference>
<evidence type="ECO:0000256" key="1">
    <source>
        <dbReference type="ARBA" id="ARBA00004167"/>
    </source>
</evidence>
<keyword evidence="2" id="KW-0812">Transmembrane</keyword>
<dbReference type="PANTHER" id="PTHR46208">
    <property type="entry name" value="MITOCHONDRIAL IMPORT RECEPTOR SUBUNIT TOM70"/>
    <property type="match status" value="1"/>
</dbReference>
<keyword evidence="4 8" id="KW-0802">TPR repeat</keyword>
<dbReference type="KEGG" id="epl:P4G45_12230"/>
<dbReference type="EMBL" id="CP121194">
    <property type="protein sequence ID" value="XBH09247.1"/>
    <property type="molecule type" value="Genomic_DNA"/>
</dbReference>
<dbReference type="SUPFAM" id="SSF48452">
    <property type="entry name" value="TPR-like"/>
    <property type="match status" value="2"/>
</dbReference>
<dbReference type="Pfam" id="PF12895">
    <property type="entry name" value="ANAPC3"/>
    <property type="match status" value="1"/>
</dbReference>
<evidence type="ECO:0000313" key="11">
    <source>
        <dbReference type="EMBL" id="XBH12535.1"/>
    </source>
</evidence>
<evidence type="ECO:0000256" key="3">
    <source>
        <dbReference type="ARBA" id="ARBA00022737"/>
    </source>
</evidence>
<comment type="similarity">
    <text evidence="7">Belongs to the Tom70 family.</text>
</comment>
<accession>A0AAU7CUG5</accession>
<comment type="subcellular location">
    <subcellularLocation>
        <location evidence="1">Membrane</location>
        <topology evidence="1">Single-pass membrane protein</topology>
    </subcellularLocation>
</comment>
<accession>A0AAU7D4R2</accession>
<evidence type="ECO:0000256" key="6">
    <source>
        <dbReference type="ARBA" id="ARBA00023136"/>
    </source>
</evidence>
<dbReference type="GO" id="GO:0016020">
    <property type="term" value="C:membrane"/>
    <property type="evidence" value="ECO:0007669"/>
    <property type="project" value="UniProtKB-SubCell"/>
</dbReference>
<sequence length="306" mass="34226">MMIDRGQIAEALKELDALAVEQPAPPGVNRLRGIAMYSQNRFAEADAALASALKQDPHDEESTQMRGLALFRLGKAAEAIPLLESAHNWTPQTRVDPTYVLALCYIDTHNYDNARKAFALQYGFPPDSAAAYLLAARMLLRRDYRPIAQQFAHKAVELNPQLPLAHLLLGEIALADEHVDEAITEFEKERTRNPLEGSVYDRLGDAYTRSGDYVKAQQSLQQALLLEPNSTGPFILLGKVLLKENDPMNAILYLERADRMDTGNYITHNLLGRAYRSVGRTEDANREFQTSQKLQAGDQPKLETVH</sequence>
<name>A0AAU7CUG5_9BACT</name>
<evidence type="ECO:0000313" key="10">
    <source>
        <dbReference type="EMBL" id="XBH09247.1"/>
    </source>
</evidence>
<evidence type="ECO:0000256" key="7">
    <source>
        <dbReference type="ARBA" id="ARBA00038030"/>
    </source>
</evidence>
<evidence type="ECO:0000256" key="9">
    <source>
        <dbReference type="SAM" id="MobiDB-lite"/>
    </source>
</evidence>
<dbReference type="InterPro" id="IPR013105">
    <property type="entry name" value="TPR_2"/>
</dbReference>
<keyword evidence="5" id="KW-1133">Transmembrane helix</keyword>
<dbReference type="PANTHER" id="PTHR46208:SF1">
    <property type="entry name" value="MITOCHONDRIAL IMPORT RECEPTOR SUBUNIT TOM70"/>
    <property type="match status" value="1"/>
</dbReference>
<dbReference type="PROSITE" id="PS50293">
    <property type="entry name" value="TPR_REGION"/>
    <property type="match status" value="1"/>
</dbReference>
<dbReference type="SMART" id="SM00028">
    <property type="entry name" value="TPR"/>
    <property type="match status" value="7"/>
</dbReference>
<evidence type="ECO:0000256" key="4">
    <source>
        <dbReference type="ARBA" id="ARBA00022803"/>
    </source>
</evidence>
<dbReference type="InterPro" id="IPR011990">
    <property type="entry name" value="TPR-like_helical_dom_sf"/>
</dbReference>
<evidence type="ECO:0000256" key="5">
    <source>
        <dbReference type="ARBA" id="ARBA00022989"/>
    </source>
</evidence>